<evidence type="ECO:0000256" key="5">
    <source>
        <dbReference type="ARBA" id="ARBA00022989"/>
    </source>
</evidence>
<dbReference type="Proteomes" id="UP000183920">
    <property type="component" value="Unassembled WGS sequence"/>
</dbReference>
<keyword evidence="4 7" id="KW-0812">Transmembrane</keyword>
<feature type="transmembrane region" description="Helical" evidence="7">
    <location>
        <begin position="115"/>
        <end position="135"/>
    </location>
</feature>
<keyword evidence="6 7" id="KW-0472">Membrane</keyword>
<dbReference type="GO" id="GO:0005886">
    <property type="term" value="C:plasma membrane"/>
    <property type="evidence" value="ECO:0007669"/>
    <property type="project" value="UniProtKB-SubCell"/>
</dbReference>
<protein>
    <submittedName>
        <fullName evidence="8">Putative oxidoreductase CatD</fullName>
    </submittedName>
</protein>
<comment type="subcellular location">
    <subcellularLocation>
        <location evidence="1">Cell membrane</location>
        <topology evidence="1">Multi-pass membrane protein</topology>
    </subcellularLocation>
</comment>
<dbReference type="Pfam" id="PF07681">
    <property type="entry name" value="DoxX"/>
    <property type="match status" value="1"/>
</dbReference>
<dbReference type="InterPro" id="IPR032808">
    <property type="entry name" value="DoxX"/>
</dbReference>
<comment type="similarity">
    <text evidence="2">Belongs to the DoxX family.</text>
</comment>
<name>A0A0G4Q8R4_9GAMM</name>
<organism evidence="8 9">
    <name type="scientific">Proteus penneri</name>
    <dbReference type="NCBI Taxonomy" id="102862"/>
    <lineage>
        <taxon>Bacteria</taxon>
        <taxon>Pseudomonadati</taxon>
        <taxon>Pseudomonadota</taxon>
        <taxon>Gammaproteobacteria</taxon>
        <taxon>Enterobacterales</taxon>
        <taxon>Morganellaceae</taxon>
        <taxon>Proteus</taxon>
    </lineage>
</organism>
<evidence type="ECO:0000256" key="4">
    <source>
        <dbReference type="ARBA" id="ARBA00022692"/>
    </source>
</evidence>
<evidence type="ECO:0000313" key="9">
    <source>
        <dbReference type="Proteomes" id="UP000183920"/>
    </source>
</evidence>
<evidence type="ECO:0000256" key="2">
    <source>
        <dbReference type="ARBA" id="ARBA00006679"/>
    </source>
</evidence>
<gene>
    <name evidence="8" type="primary">catD</name>
    <name evidence="8" type="ORF">BN1804_01759</name>
</gene>
<dbReference type="InterPro" id="IPR051907">
    <property type="entry name" value="DoxX-like_oxidoreductase"/>
</dbReference>
<evidence type="ECO:0000256" key="7">
    <source>
        <dbReference type="SAM" id="Phobius"/>
    </source>
</evidence>
<keyword evidence="5 7" id="KW-1133">Transmembrane helix</keyword>
<dbReference type="PANTHER" id="PTHR33452">
    <property type="entry name" value="OXIDOREDUCTASE CATD-RELATED"/>
    <property type="match status" value="1"/>
</dbReference>
<proteinExistence type="inferred from homology"/>
<evidence type="ECO:0000256" key="3">
    <source>
        <dbReference type="ARBA" id="ARBA00022475"/>
    </source>
</evidence>
<evidence type="ECO:0000256" key="1">
    <source>
        <dbReference type="ARBA" id="ARBA00004651"/>
    </source>
</evidence>
<dbReference type="RefSeq" id="WP_072063744.1">
    <property type="nucleotide sequence ID" value="NZ_CVRY01000003.1"/>
</dbReference>
<dbReference type="AlphaFoldDB" id="A0A0G4Q8R4"/>
<dbReference type="EMBL" id="CVRY01000003">
    <property type="protein sequence ID" value="CRL61999.1"/>
    <property type="molecule type" value="Genomic_DNA"/>
</dbReference>
<keyword evidence="3" id="KW-1003">Cell membrane</keyword>
<dbReference type="PANTHER" id="PTHR33452:SF1">
    <property type="entry name" value="INNER MEMBRANE PROTEIN YPHA-RELATED"/>
    <property type="match status" value="1"/>
</dbReference>
<sequence>MINKFNQLVDCSDLGKLVLRVSLGVLMLLHGLHKMEPGGLAGIQGMLANFNLPAFIAYGTVIGEVVAPILLIIGLFTRVSAFVLAGTMLVAILMVHSGDLFALNPKTGGWAPESAGFYLFAAIAVMFLGSGRFAVKKD</sequence>
<evidence type="ECO:0000313" key="8">
    <source>
        <dbReference type="EMBL" id="CRL61999.1"/>
    </source>
</evidence>
<evidence type="ECO:0000256" key="6">
    <source>
        <dbReference type="ARBA" id="ARBA00023136"/>
    </source>
</evidence>
<feature type="transmembrane region" description="Helical" evidence="7">
    <location>
        <begin position="55"/>
        <end position="76"/>
    </location>
</feature>
<accession>A0A0G4Q8R4</accession>
<reference evidence="9" key="1">
    <citation type="submission" date="2015-06" db="EMBL/GenBank/DDBJ databases">
        <authorList>
            <person name="Urmite Genomes"/>
        </authorList>
    </citation>
    <scope>NUCLEOTIDE SEQUENCE [LARGE SCALE GENOMIC DNA]</scope>
    <source>
        <strain evidence="9">CSUR P1867</strain>
    </source>
</reference>
<feature type="transmembrane region" description="Helical" evidence="7">
    <location>
        <begin position="83"/>
        <end position="103"/>
    </location>
</feature>